<dbReference type="PANTHER" id="PTHR38353:SF2">
    <property type="entry name" value="TROPOMYOSIN"/>
    <property type="match status" value="1"/>
</dbReference>
<dbReference type="RefSeq" id="XP_031396028.1">
    <property type="nucleotide sequence ID" value="XM_031540168.1"/>
</dbReference>
<accession>A0A6P8DV04</accession>
<name>A0A6P8DV04_PUNGR</name>
<proteinExistence type="predicted"/>
<dbReference type="Proteomes" id="UP000515151">
    <property type="component" value="Chromosome 5"/>
</dbReference>
<evidence type="ECO:0000313" key="2">
    <source>
        <dbReference type="RefSeq" id="XP_031396028.1"/>
    </source>
</evidence>
<reference evidence="1" key="1">
    <citation type="journal article" date="2020" name="Plant Biotechnol. J.">
        <title>The pomegranate (Punica granatum L.) draft genome dissects genetic divergence between soft- and hard-seeded cultivars.</title>
        <authorList>
            <person name="Luo X."/>
            <person name="Li H."/>
            <person name="Wu Z."/>
            <person name="Yao W."/>
            <person name="Zhao P."/>
            <person name="Cao D."/>
            <person name="Yu H."/>
            <person name="Li K."/>
            <person name="Poudel K."/>
            <person name="Zhao D."/>
            <person name="Zhang F."/>
            <person name="Xia X."/>
            <person name="Chen L."/>
            <person name="Wang Q."/>
            <person name="Jing D."/>
            <person name="Cao S."/>
        </authorList>
    </citation>
    <scope>NUCLEOTIDE SEQUENCE [LARGE SCALE GENOMIC DNA]</scope>
    <source>
        <strain evidence="1">cv. Tunisia</strain>
    </source>
</reference>
<dbReference type="OrthoDB" id="1933536at2759"/>
<sequence>MFAKIICRLPLLLQWHHLLPPSPNGSFNPQQRNCRSKMEEYLQYMKTLRCQMNDVEDHAAKISFEEQMLITGIQALEDDLSSVKLEMQKLSDGSEHIAKAKGQTCFQLLEVQRKVSALESDSCMLIQSLELMQQERAGLSAKLLEQSAFYTKVAEELNAKFQDQLEHFHSHRCTIGQRKHSMGQGNEKVKRHKLNLRTAITRFNEIRGLNAQIVAENAEMKEYIMQMKCRASDFKQELREMDIETLEKGPATISSDKVG</sequence>
<dbReference type="GeneID" id="116207264"/>
<organism evidence="1 2">
    <name type="scientific">Punica granatum</name>
    <name type="common">Pomegranate</name>
    <dbReference type="NCBI Taxonomy" id="22663"/>
    <lineage>
        <taxon>Eukaryota</taxon>
        <taxon>Viridiplantae</taxon>
        <taxon>Streptophyta</taxon>
        <taxon>Embryophyta</taxon>
        <taxon>Tracheophyta</taxon>
        <taxon>Spermatophyta</taxon>
        <taxon>Magnoliopsida</taxon>
        <taxon>eudicotyledons</taxon>
        <taxon>Gunneridae</taxon>
        <taxon>Pentapetalae</taxon>
        <taxon>rosids</taxon>
        <taxon>malvids</taxon>
        <taxon>Myrtales</taxon>
        <taxon>Lythraceae</taxon>
        <taxon>Punica</taxon>
    </lineage>
</organism>
<protein>
    <submittedName>
        <fullName evidence="2">Uncharacterized protein LOC116207264</fullName>
    </submittedName>
</protein>
<dbReference type="PANTHER" id="PTHR38353">
    <property type="entry name" value="TROPOMYOSIN"/>
    <property type="match status" value="1"/>
</dbReference>
<keyword evidence="1" id="KW-1185">Reference proteome</keyword>
<gene>
    <name evidence="2" type="primary">LOC116207264</name>
</gene>
<reference evidence="2" key="2">
    <citation type="submission" date="2025-08" db="UniProtKB">
        <authorList>
            <consortium name="RefSeq"/>
        </authorList>
    </citation>
    <scope>IDENTIFICATION</scope>
    <source>
        <tissue evidence="2">Leaf</tissue>
    </source>
</reference>
<dbReference type="AlphaFoldDB" id="A0A6P8DV04"/>
<evidence type="ECO:0000313" key="1">
    <source>
        <dbReference type="Proteomes" id="UP000515151"/>
    </source>
</evidence>